<evidence type="ECO:0000256" key="7">
    <source>
        <dbReference type="SAM" id="MobiDB-lite"/>
    </source>
</evidence>
<dbReference type="NCBIfam" id="TIGR04567">
    <property type="entry name" value="RNAP_delt_lowGC"/>
    <property type="match status" value="1"/>
</dbReference>
<feature type="compositionally biased region" description="Acidic residues" evidence="7">
    <location>
        <begin position="114"/>
        <end position="144"/>
    </location>
</feature>
<dbReference type="Gene3D" id="1.10.10.1250">
    <property type="entry name" value="RNA polymerase, subunit delta, N-terminal domain"/>
    <property type="match status" value="1"/>
</dbReference>
<evidence type="ECO:0000256" key="1">
    <source>
        <dbReference type="ARBA" id="ARBA00009828"/>
    </source>
</evidence>
<feature type="region of interest" description="Disordered" evidence="7">
    <location>
        <begin position="92"/>
        <end position="199"/>
    </location>
</feature>
<dbReference type="EMBL" id="JXJQ01000010">
    <property type="protein sequence ID" value="KJY60700.1"/>
    <property type="molecule type" value="Genomic_DNA"/>
</dbReference>
<dbReference type="InterPro" id="IPR038087">
    <property type="entry name" value="RNAP_delta_N_dom_sf"/>
</dbReference>
<dbReference type="Pfam" id="PF05066">
    <property type="entry name" value="HARE-HTH"/>
    <property type="match status" value="1"/>
</dbReference>
<dbReference type="GO" id="GO:0003899">
    <property type="term" value="F:DNA-directed RNA polymerase activity"/>
    <property type="evidence" value="ECO:0007669"/>
    <property type="project" value="UniProtKB-UniRule"/>
</dbReference>
<name>A0A0F4LQ28_9LACO</name>
<feature type="domain" description="HTH HARE-type" evidence="8">
    <location>
        <begin position="16"/>
        <end position="83"/>
    </location>
</feature>
<dbReference type="Proteomes" id="UP000033558">
    <property type="component" value="Unassembled WGS sequence"/>
</dbReference>
<dbReference type="PATRIC" id="fig|1218492.5.peg.1439"/>
<keyword evidence="10" id="KW-1185">Reference proteome</keyword>
<keyword evidence="2 6" id="KW-0240">DNA-directed RNA polymerase</keyword>
<proteinExistence type="inferred from homology"/>
<comment type="function">
    <text evidence="6">Participates in both the initiation and recycling phases of transcription. In the presence of the delta subunit, RNAP displays an increased specificity of transcription, a decreased affinity for nucleic acids, and an increased efficiency of RNA synthesis because of enhanced recycling.</text>
</comment>
<comment type="similarity">
    <text evidence="1 6">Belongs to the RpoE family.</text>
</comment>
<feature type="compositionally biased region" description="Basic and acidic residues" evidence="7">
    <location>
        <begin position="92"/>
        <end position="109"/>
    </location>
</feature>
<gene>
    <name evidence="6 9" type="primary">rpoE</name>
    <name evidence="9" type="ORF">JG30_13880</name>
</gene>
<dbReference type="InterPro" id="IPR007759">
    <property type="entry name" value="Asxl_HARE-HTH"/>
</dbReference>
<keyword evidence="3 6" id="KW-0808">Transferase</keyword>
<evidence type="ECO:0000259" key="8">
    <source>
        <dbReference type="PROSITE" id="PS51913"/>
    </source>
</evidence>
<evidence type="ECO:0000313" key="9">
    <source>
        <dbReference type="EMBL" id="KJY60700.1"/>
    </source>
</evidence>
<evidence type="ECO:0000256" key="5">
    <source>
        <dbReference type="ARBA" id="ARBA00023163"/>
    </source>
</evidence>
<dbReference type="STRING" id="1218492.JG30_13880"/>
<keyword evidence="5 6" id="KW-0804">Transcription</keyword>
<dbReference type="AlphaFoldDB" id="A0A0F4LQ28"/>
<evidence type="ECO:0000256" key="3">
    <source>
        <dbReference type="ARBA" id="ARBA00022679"/>
    </source>
</evidence>
<organism evidence="9 10">
    <name type="scientific">Bombilactobacillus mellifer</name>
    <dbReference type="NCBI Taxonomy" id="1218492"/>
    <lineage>
        <taxon>Bacteria</taxon>
        <taxon>Bacillati</taxon>
        <taxon>Bacillota</taxon>
        <taxon>Bacilli</taxon>
        <taxon>Lactobacillales</taxon>
        <taxon>Lactobacillaceae</taxon>
        <taxon>Bombilactobacillus</taxon>
    </lineage>
</organism>
<accession>A0A0F4LQ28</accession>
<dbReference type="GO" id="GO:0006351">
    <property type="term" value="P:DNA-templated transcription"/>
    <property type="evidence" value="ECO:0007669"/>
    <property type="project" value="InterPro"/>
</dbReference>
<dbReference type="InterPro" id="IPR029757">
    <property type="entry name" value="RpoE"/>
</dbReference>
<dbReference type="PROSITE" id="PS51913">
    <property type="entry name" value="HTH_HARE"/>
    <property type="match status" value="1"/>
</dbReference>
<evidence type="ECO:0000256" key="2">
    <source>
        <dbReference type="ARBA" id="ARBA00022478"/>
    </source>
</evidence>
<comment type="subunit">
    <text evidence="6">RNAP is composed of a core of 2 alpha, a beta and a beta' subunits. The core is associated with a delta subunit and one of several sigma factors.</text>
</comment>
<dbReference type="GO" id="GO:0006355">
    <property type="term" value="P:regulation of DNA-templated transcription"/>
    <property type="evidence" value="ECO:0007669"/>
    <property type="project" value="UniProtKB-UniRule"/>
</dbReference>
<dbReference type="GO" id="GO:0000428">
    <property type="term" value="C:DNA-directed RNA polymerase complex"/>
    <property type="evidence" value="ECO:0007669"/>
    <property type="project" value="UniProtKB-KW"/>
</dbReference>
<protein>
    <recommendedName>
        <fullName evidence="6">Probable DNA-directed RNA polymerase subunit delta</fullName>
    </recommendedName>
    <alternativeName>
        <fullName evidence="6">RNAP delta factor</fullName>
    </alternativeName>
</protein>
<dbReference type="HAMAP" id="MF_00357">
    <property type="entry name" value="RNApol_bact_RpoE"/>
    <property type="match status" value="1"/>
</dbReference>
<reference evidence="9 10" key="1">
    <citation type="submission" date="2015-01" db="EMBL/GenBank/DDBJ databases">
        <title>Comparative genomics of the lactic acid bacteria isolated from the honey bee gut.</title>
        <authorList>
            <person name="Ellegaard K.M."/>
            <person name="Tamarit D."/>
            <person name="Javelind E."/>
            <person name="Olofsson T."/>
            <person name="Andersson S.G."/>
            <person name="Vasquez A."/>
        </authorList>
    </citation>
    <scope>NUCLEOTIDE SEQUENCE [LARGE SCALE GENOMIC DNA]</scope>
    <source>
        <strain evidence="9 10">Bin4</strain>
    </source>
</reference>
<evidence type="ECO:0000256" key="6">
    <source>
        <dbReference type="HAMAP-Rule" id="MF_00357"/>
    </source>
</evidence>
<keyword evidence="4 6" id="KW-0548">Nucleotidyltransferase</keyword>
<evidence type="ECO:0000256" key="4">
    <source>
        <dbReference type="ARBA" id="ARBA00022695"/>
    </source>
</evidence>
<feature type="compositionally biased region" description="Acidic residues" evidence="7">
    <location>
        <begin position="166"/>
        <end position="199"/>
    </location>
</feature>
<evidence type="ECO:0000313" key="10">
    <source>
        <dbReference type="Proteomes" id="UP000033558"/>
    </source>
</evidence>
<comment type="caution">
    <text evidence="9">The sequence shown here is derived from an EMBL/GenBank/DDBJ whole genome shotgun (WGS) entry which is preliminary data.</text>
</comment>
<dbReference type="HOGENOM" id="CLU_116648_0_0_9"/>
<sequence>MVVELKQFDGKNKSDLSMIEVAHAILEQAQKPISFVDLVNEIQQYMNKSDAEIRNQLPQFYTDLNDDGSFISLGENVWGMRTWYPYDSVDEEVNHPEDSDDVKAPEIKRVNAFIDDDDDDDVIDYDEEDGSVSSINDDDDDDTSDAQQMPDLSKFSQPNMTLSDNGDTDLSADDDLDDGIEGDLSEFSDADDEDDHPEQ</sequence>